<name>A0AAD9FFZ3_DISEL</name>
<organism evidence="2 3">
    <name type="scientific">Dissostichus eleginoides</name>
    <name type="common">Patagonian toothfish</name>
    <name type="synonym">Dissostichus amissus</name>
    <dbReference type="NCBI Taxonomy" id="100907"/>
    <lineage>
        <taxon>Eukaryota</taxon>
        <taxon>Metazoa</taxon>
        <taxon>Chordata</taxon>
        <taxon>Craniata</taxon>
        <taxon>Vertebrata</taxon>
        <taxon>Euteleostomi</taxon>
        <taxon>Actinopterygii</taxon>
        <taxon>Neopterygii</taxon>
        <taxon>Teleostei</taxon>
        <taxon>Neoteleostei</taxon>
        <taxon>Acanthomorphata</taxon>
        <taxon>Eupercaria</taxon>
        <taxon>Perciformes</taxon>
        <taxon>Notothenioidei</taxon>
        <taxon>Nototheniidae</taxon>
        <taxon>Dissostichus</taxon>
    </lineage>
</organism>
<evidence type="ECO:0000256" key="1">
    <source>
        <dbReference type="SAM" id="MobiDB-lite"/>
    </source>
</evidence>
<gene>
    <name evidence="2" type="ORF">KUDE01_001151</name>
</gene>
<dbReference type="EMBL" id="JASDAP010000007">
    <property type="protein sequence ID" value="KAK1900364.1"/>
    <property type="molecule type" value="Genomic_DNA"/>
</dbReference>
<accession>A0AAD9FFZ3</accession>
<protein>
    <submittedName>
        <fullName evidence="2">Uncharacterized protein</fullName>
    </submittedName>
</protein>
<keyword evidence="3" id="KW-1185">Reference proteome</keyword>
<evidence type="ECO:0000313" key="3">
    <source>
        <dbReference type="Proteomes" id="UP001228049"/>
    </source>
</evidence>
<feature type="compositionally biased region" description="Basic and acidic residues" evidence="1">
    <location>
        <begin position="306"/>
        <end position="328"/>
    </location>
</feature>
<feature type="non-terminal residue" evidence="2">
    <location>
        <position position="1"/>
    </location>
</feature>
<feature type="region of interest" description="Disordered" evidence="1">
    <location>
        <begin position="1"/>
        <end position="56"/>
    </location>
</feature>
<dbReference type="AlphaFoldDB" id="A0AAD9FFZ3"/>
<feature type="region of interest" description="Disordered" evidence="1">
    <location>
        <begin position="305"/>
        <end position="340"/>
    </location>
</feature>
<proteinExistence type="predicted"/>
<evidence type="ECO:0000313" key="2">
    <source>
        <dbReference type="EMBL" id="KAK1900364.1"/>
    </source>
</evidence>
<dbReference type="Proteomes" id="UP001228049">
    <property type="component" value="Unassembled WGS sequence"/>
</dbReference>
<sequence>NTERSFRPGSPRLLLPGILRSPGAPHGPLPPGWRMLSGRVKSQHPEEAQRQKHGHRAGHLIRVCPEREGDVPVVSALAAGPTVSVPVAEPLPVALSAAGPPVLWSGPVAEPLPVPLSMAGPPVLGSAPTADPLRLLCPRPGRRKQIVSTLQPEWLSLKLLQESADIRQCAVEFYKELYKTEFQARALLERCGGLGLAESLFLMDLKGLRLNNLSGFYGGLFKVWGLLRKERPDCCGSLFWLLREPVVRGSRFVCGVGPSLQQRLCEERILTLGQVVEVCGPAWTTLQAWPQQLICSQFLSSGETLRPAEEPETLRRDSQTFRGTRDTEEGLSDLQRNQRH</sequence>
<reference evidence="2" key="1">
    <citation type="submission" date="2023-04" db="EMBL/GenBank/DDBJ databases">
        <title>Chromosome-level genome of Chaenocephalus aceratus.</title>
        <authorList>
            <person name="Park H."/>
        </authorList>
    </citation>
    <scope>NUCLEOTIDE SEQUENCE</scope>
    <source>
        <strain evidence="2">DE</strain>
        <tissue evidence="2">Muscle</tissue>
    </source>
</reference>
<comment type="caution">
    <text evidence="2">The sequence shown here is derived from an EMBL/GenBank/DDBJ whole genome shotgun (WGS) entry which is preliminary data.</text>
</comment>